<gene>
    <name evidence="3" type="ORF">BJ969_005199</name>
</gene>
<feature type="transmembrane region" description="Helical" evidence="2">
    <location>
        <begin position="36"/>
        <end position="53"/>
    </location>
</feature>
<organism evidence="3 4">
    <name type="scientific">Saccharopolyspora gloriosae</name>
    <dbReference type="NCBI Taxonomy" id="455344"/>
    <lineage>
        <taxon>Bacteria</taxon>
        <taxon>Bacillati</taxon>
        <taxon>Actinomycetota</taxon>
        <taxon>Actinomycetes</taxon>
        <taxon>Pseudonocardiales</taxon>
        <taxon>Pseudonocardiaceae</taxon>
        <taxon>Saccharopolyspora</taxon>
    </lineage>
</organism>
<sequence length="101" mass="10574">MTEDSARTPASPATTTAEAPRTVPALPRRLAQPTPVVLAGTGIWLAGLVLFAVTAPGGFEFWTCVAGFVLGLTGYGVFRWQRNASRRGSRGAWKGLSGLDG</sequence>
<accession>A0A840NM01</accession>
<protein>
    <submittedName>
        <fullName evidence="3">Fatty acid desaturase</fullName>
    </submittedName>
</protein>
<feature type="transmembrane region" description="Helical" evidence="2">
    <location>
        <begin position="59"/>
        <end position="78"/>
    </location>
</feature>
<evidence type="ECO:0000313" key="3">
    <source>
        <dbReference type="EMBL" id="MBB5072111.1"/>
    </source>
</evidence>
<feature type="compositionally biased region" description="Low complexity" evidence="1">
    <location>
        <begin position="7"/>
        <end position="25"/>
    </location>
</feature>
<keyword evidence="2" id="KW-0812">Transmembrane</keyword>
<feature type="region of interest" description="Disordered" evidence="1">
    <location>
        <begin position="1"/>
        <end position="25"/>
    </location>
</feature>
<dbReference type="RefSeq" id="WP_343071596.1">
    <property type="nucleotide sequence ID" value="NZ_JACHIV010000001.1"/>
</dbReference>
<keyword evidence="4" id="KW-1185">Reference proteome</keyword>
<name>A0A840NM01_9PSEU</name>
<dbReference type="Pfam" id="PF10745">
    <property type="entry name" value="DUF2530"/>
    <property type="match status" value="1"/>
</dbReference>
<reference evidence="3 4" key="1">
    <citation type="submission" date="2020-08" db="EMBL/GenBank/DDBJ databases">
        <title>Sequencing the genomes of 1000 actinobacteria strains.</title>
        <authorList>
            <person name="Klenk H.-P."/>
        </authorList>
    </citation>
    <scope>NUCLEOTIDE SEQUENCE [LARGE SCALE GENOMIC DNA]</scope>
    <source>
        <strain evidence="3 4">DSM 45582</strain>
    </source>
</reference>
<dbReference type="Proteomes" id="UP000580474">
    <property type="component" value="Unassembled WGS sequence"/>
</dbReference>
<dbReference type="InterPro" id="IPR019681">
    <property type="entry name" value="DUF2530"/>
</dbReference>
<keyword evidence="2" id="KW-1133">Transmembrane helix</keyword>
<dbReference type="AlphaFoldDB" id="A0A840NM01"/>
<evidence type="ECO:0000313" key="4">
    <source>
        <dbReference type="Proteomes" id="UP000580474"/>
    </source>
</evidence>
<dbReference type="EMBL" id="JACHIV010000001">
    <property type="protein sequence ID" value="MBB5072111.1"/>
    <property type="molecule type" value="Genomic_DNA"/>
</dbReference>
<evidence type="ECO:0000256" key="2">
    <source>
        <dbReference type="SAM" id="Phobius"/>
    </source>
</evidence>
<comment type="caution">
    <text evidence="3">The sequence shown here is derived from an EMBL/GenBank/DDBJ whole genome shotgun (WGS) entry which is preliminary data.</text>
</comment>
<evidence type="ECO:0000256" key="1">
    <source>
        <dbReference type="SAM" id="MobiDB-lite"/>
    </source>
</evidence>
<proteinExistence type="predicted"/>
<keyword evidence="2" id="KW-0472">Membrane</keyword>